<dbReference type="PANTHER" id="PTHR33074:SF63">
    <property type="entry name" value="OS02G0113300 PROTEIN"/>
    <property type="match status" value="1"/>
</dbReference>
<proteinExistence type="predicted"/>
<dbReference type="OMA" id="NECFRRY"/>
<dbReference type="PANTHER" id="PTHR33074">
    <property type="entry name" value="EXPRESSED PROTEIN-RELATED"/>
    <property type="match status" value="1"/>
</dbReference>
<dbReference type="eggNOG" id="ENOG502R1JN">
    <property type="taxonomic scope" value="Eukaryota"/>
</dbReference>
<organism evidence="1">
    <name type="scientific">Triticum urartu</name>
    <name type="common">Red wild einkorn</name>
    <name type="synonym">Crithodium urartu</name>
    <dbReference type="NCBI Taxonomy" id="4572"/>
    <lineage>
        <taxon>Eukaryota</taxon>
        <taxon>Viridiplantae</taxon>
        <taxon>Streptophyta</taxon>
        <taxon>Embryophyta</taxon>
        <taxon>Tracheophyta</taxon>
        <taxon>Spermatophyta</taxon>
        <taxon>Magnoliopsida</taxon>
        <taxon>Liliopsida</taxon>
        <taxon>Poales</taxon>
        <taxon>Poaceae</taxon>
        <taxon>BOP clade</taxon>
        <taxon>Pooideae</taxon>
        <taxon>Triticodae</taxon>
        <taxon>Triticeae</taxon>
        <taxon>Triticinae</taxon>
        <taxon>Triticum</taxon>
    </lineage>
</organism>
<reference evidence="1" key="1">
    <citation type="journal article" date="2013" name="Nature">
        <title>Draft genome of the wheat A-genome progenitor Triticum urartu.</title>
        <authorList>
            <person name="Ling H.Q."/>
            <person name="Zhao S."/>
            <person name="Liu D."/>
            <person name="Wang J."/>
            <person name="Sun H."/>
            <person name="Zhang C."/>
            <person name="Fan H."/>
            <person name="Li D."/>
            <person name="Dong L."/>
            <person name="Tao Y."/>
            <person name="Gao C."/>
            <person name="Wu H."/>
            <person name="Li Y."/>
            <person name="Cui Y."/>
            <person name="Guo X."/>
            <person name="Zheng S."/>
            <person name="Wang B."/>
            <person name="Yu K."/>
            <person name="Liang Q."/>
            <person name="Yang W."/>
            <person name="Lou X."/>
            <person name="Chen J."/>
            <person name="Feng M."/>
            <person name="Jian J."/>
            <person name="Zhang X."/>
            <person name="Luo G."/>
            <person name="Jiang Y."/>
            <person name="Liu J."/>
            <person name="Wang Z."/>
            <person name="Sha Y."/>
            <person name="Zhang B."/>
            <person name="Wu H."/>
            <person name="Tang D."/>
            <person name="Shen Q."/>
            <person name="Xue P."/>
            <person name="Zou S."/>
            <person name="Wang X."/>
            <person name="Liu X."/>
            <person name="Wang F."/>
            <person name="Yang Y."/>
            <person name="An X."/>
            <person name="Dong Z."/>
            <person name="Zhang K."/>
            <person name="Zhang X."/>
            <person name="Luo M.C."/>
            <person name="Dvorak J."/>
            <person name="Tong Y."/>
            <person name="Wang J."/>
            <person name="Yang H."/>
            <person name="Li Z."/>
            <person name="Wang D."/>
            <person name="Zhang A."/>
            <person name="Wang J."/>
        </authorList>
    </citation>
    <scope>NUCLEOTIDE SEQUENCE</scope>
</reference>
<dbReference type="AlphaFoldDB" id="M7Z4N2"/>
<accession>M7Z4N2</accession>
<evidence type="ECO:0000313" key="1">
    <source>
        <dbReference type="EMBL" id="EMS47340.1"/>
    </source>
</evidence>
<protein>
    <submittedName>
        <fullName evidence="1">Uncharacterized protein</fullName>
    </submittedName>
</protein>
<dbReference type="EMBL" id="KD262385">
    <property type="protein sequence ID" value="EMS47340.1"/>
    <property type="molecule type" value="Genomic_DNA"/>
</dbReference>
<dbReference type="Pfam" id="PF07762">
    <property type="entry name" value="DUF1618"/>
    <property type="match status" value="1"/>
</dbReference>
<sequence>MSAVVSPPVLPDPRGAPSWVLLDTAGYIAKRGNATFAKTLGSNGQPIGVTFCTAAPPHDPKVIAAEADLVLFRLCVDPLAVAGERLFDYFLYTAHPRRPSLQLLPHPYPYLFYDCEAALLRCGEDEYAIAALRNIDDYFTDEPQMSFNLYLYRSSRPGEGWTARVVSVEEPLRDTVCPVEEPKRFHETTKAITLGGGAVGWVDLWRGILVCNVFDEKPVLRDVPLPLPARGNWEIYHRCGPYFARDIAVSPQKDVIKYVEVEICLPRKPTTTKTTETCHPPEPESYLEWFRQQQHEDEDDDDDDEDVGGWKATTWSLPVPIASWENWHFDYTVDVDDVTVNPLHCNLLPRQLQPTEAQALLPGLITAFPIMSMDDDLVYLLSKASPKDQMQVVIAVDVRRKMLLGVAKLVTGKDFTFMRTCTSEISKYINNKSSGDVSKASASLSAASRGVADKQTEGLMQKFTSRQCPGENSKERQKLFEYLRSRRS</sequence>
<name>M7Z4N2_TRIUA</name>
<dbReference type="InterPro" id="IPR011676">
    <property type="entry name" value="DUF1618"/>
</dbReference>
<gene>
    <name evidence="1" type="ORF">TRIUR3_22606</name>
</gene>